<dbReference type="Pfam" id="PF00106">
    <property type="entry name" value="adh_short"/>
    <property type="match status" value="1"/>
</dbReference>
<dbReference type="PANTHER" id="PTHR43008:SF4">
    <property type="entry name" value="CHAIN DEHYDROGENASE, PUTATIVE (AFU_ORTHOLOGUE AFUA_4G08710)-RELATED"/>
    <property type="match status" value="1"/>
</dbReference>
<comment type="similarity">
    <text evidence="1">Belongs to the short-chain dehydrogenases/reductases (SDR) family.</text>
</comment>
<gene>
    <name evidence="3" type="ORF">ACFQ14_06965</name>
</gene>
<dbReference type="InterPro" id="IPR036291">
    <property type="entry name" value="NAD(P)-bd_dom_sf"/>
</dbReference>
<dbReference type="SUPFAM" id="SSF51735">
    <property type="entry name" value="NAD(P)-binding Rossmann-fold domains"/>
    <property type="match status" value="1"/>
</dbReference>
<keyword evidence="2 3" id="KW-0560">Oxidoreductase</keyword>
<dbReference type="EMBL" id="JBHTJV010000003">
    <property type="protein sequence ID" value="MFD0916142.1"/>
    <property type="molecule type" value="Genomic_DNA"/>
</dbReference>
<dbReference type="Gene3D" id="3.40.50.720">
    <property type="entry name" value="NAD(P)-binding Rossmann-like Domain"/>
    <property type="match status" value="1"/>
</dbReference>
<dbReference type="Proteomes" id="UP001597101">
    <property type="component" value="Unassembled WGS sequence"/>
</dbReference>
<evidence type="ECO:0000313" key="3">
    <source>
        <dbReference type="EMBL" id="MFD0916142.1"/>
    </source>
</evidence>
<dbReference type="CDD" id="cd05233">
    <property type="entry name" value="SDR_c"/>
    <property type="match status" value="1"/>
</dbReference>
<evidence type="ECO:0000256" key="2">
    <source>
        <dbReference type="ARBA" id="ARBA00023002"/>
    </source>
</evidence>
<name>A0ABW3FCF4_9HYPH</name>
<evidence type="ECO:0000256" key="1">
    <source>
        <dbReference type="ARBA" id="ARBA00006484"/>
    </source>
</evidence>
<dbReference type="InterPro" id="IPR002347">
    <property type="entry name" value="SDR_fam"/>
</dbReference>
<protein>
    <submittedName>
        <fullName evidence="3">SDR family NAD(P)-dependent oxidoreductase</fullName>
        <ecNumber evidence="3">1.-.-.-</ecNumber>
    </submittedName>
</protein>
<comment type="caution">
    <text evidence="3">The sequence shown here is derived from an EMBL/GenBank/DDBJ whole genome shotgun (WGS) entry which is preliminary data.</text>
</comment>
<reference evidence="4" key="1">
    <citation type="journal article" date="2019" name="Int. J. Syst. Evol. Microbiol.">
        <title>The Global Catalogue of Microorganisms (GCM) 10K type strain sequencing project: providing services to taxonomists for standard genome sequencing and annotation.</title>
        <authorList>
            <consortium name="The Broad Institute Genomics Platform"/>
            <consortium name="The Broad Institute Genome Sequencing Center for Infectious Disease"/>
            <person name="Wu L."/>
            <person name="Ma J."/>
        </authorList>
    </citation>
    <scope>NUCLEOTIDE SEQUENCE [LARGE SCALE GENOMIC DNA]</scope>
    <source>
        <strain evidence="4">CCUG 60023</strain>
    </source>
</reference>
<organism evidence="3 4">
    <name type="scientific">Pseudahrensia aquimaris</name>
    <dbReference type="NCBI Taxonomy" id="744461"/>
    <lineage>
        <taxon>Bacteria</taxon>
        <taxon>Pseudomonadati</taxon>
        <taxon>Pseudomonadota</taxon>
        <taxon>Alphaproteobacteria</taxon>
        <taxon>Hyphomicrobiales</taxon>
        <taxon>Ahrensiaceae</taxon>
        <taxon>Pseudahrensia</taxon>
    </lineage>
</organism>
<proteinExistence type="inferred from homology"/>
<accession>A0ABW3FCF4</accession>
<sequence>MSGVIGKRVLITGATDGIGLAMACKYAQAGARVLATGRRPLARTDDIFGGATLTYIRADQSEPEEAARSIVQTMKTMGWTGCDLAILNAGIGWAGNPADEPAEVLAEQVAVNVESPVQIARAIAPALFEAKGQLTLIGSIAHKGSKKFATYAATKAAQRGLARSLREEWRDRANVQILHPGAIRTGMHAKAGFKAGMFRIFFTGSRRASNAILSAIESGVAERVIKRNFIFRTGWRTPRRLRKVQ</sequence>
<keyword evidence="4" id="KW-1185">Reference proteome</keyword>
<dbReference type="GO" id="GO:0016491">
    <property type="term" value="F:oxidoreductase activity"/>
    <property type="evidence" value="ECO:0007669"/>
    <property type="project" value="UniProtKB-KW"/>
</dbReference>
<evidence type="ECO:0000313" key="4">
    <source>
        <dbReference type="Proteomes" id="UP001597101"/>
    </source>
</evidence>
<dbReference type="PANTHER" id="PTHR43008">
    <property type="entry name" value="BENZIL REDUCTASE"/>
    <property type="match status" value="1"/>
</dbReference>
<dbReference type="EC" id="1.-.-.-" evidence="3"/>
<dbReference type="RefSeq" id="WP_377211973.1">
    <property type="nucleotide sequence ID" value="NZ_JBHTJV010000003.1"/>
</dbReference>
<dbReference type="PRINTS" id="PR00081">
    <property type="entry name" value="GDHRDH"/>
</dbReference>